<feature type="compositionally biased region" description="Low complexity" evidence="1">
    <location>
        <begin position="1"/>
        <end position="31"/>
    </location>
</feature>
<keyword evidence="3" id="KW-1185">Reference proteome</keyword>
<evidence type="ECO:0000313" key="2">
    <source>
        <dbReference type="EMBL" id="KAK3277887.1"/>
    </source>
</evidence>
<gene>
    <name evidence="2" type="ORF">CYMTET_14136</name>
</gene>
<feature type="region of interest" description="Disordered" evidence="1">
    <location>
        <begin position="1"/>
        <end position="53"/>
    </location>
</feature>
<evidence type="ECO:0000256" key="1">
    <source>
        <dbReference type="SAM" id="MobiDB-lite"/>
    </source>
</evidence>
<name>A0AAE0GH28_9CHLO</name>
<reference evidence="2 3" key="1">
    <citation type="journal article" date="2015" name="Genome Biol. Evol.">
        <title>Comparative Genomics of a Bacterivorous Green Alga Reveals Evolutionary Causalities and Consequences of Phago-Mixotrophic Mode of Nutrition.</title>
        <authorList>
            <person name="Burns J.A."/>
            <person name="Paasch A."/>
            <person name="Narechania A."/>
            <person name="Kim E."/>
        </authorList>
    </citation>
    <scope>NUCLEOTIDE SEQUENCE [LARGE SCALE GENOMIC DNA]</scope>
    <source>
        <strain evidence="2 3">PLY_AMNH</strain>
    </source>
</reference>
<sequence length="291" mass="31320">MAPTTSPVTSSPTAPPTTQFQTGAPVTTSPVTSPPTLAPTAPPTTATPTATFHPTAAPSEQWRVVRKESEGYASSCGDLILELYLSEVPELNVAYCKDRCLGMDGDDGSARCSVMQYQSRTGTCQFRACDMCFKTDYLESCSLVEGPGFTIFTILGTSSPPPPSPFPTPSPASSASTPAPHLCSFSNSNNGHAHYQRWADCSSHGSPHHDPPRNIFADPKPHRSPEYRRTNHCGAECVAHCAAEYLNSDNCCTDHHDAYHHPPHNWHPHSGAILNADCTDVHPRPDFASDC</sequence>
<organism evidence="2 3">
    <name type="scientific">Cymbomonas tetramitiformis</name>
    <dbReference type="NCBI Taxonomy" id="36881"/>
    <lineage>
        <taxon>Eukaryota</taxon>
        <taxon>Viridiplantae</taxon>
        <taxon>Chlorophyta</taxon>
        <taxon>Pyramimonadophyceae</taxon>
        <taxon>Pyramimonadales</taxon>
        <taxon>Pyramimonadaceae</taxon>
        <taxon>Cymbomonas</taxon>
    </lineage>
</organism>
<evidence type="ECO:0000313" key="3">
    <source>
        <dbReference type="Proteomes" id="UP001190700"/>
    </source>
</evidence>
<feature type="compositionally biased region" description="Low complexity" evidence="1">
    <location>
        <begin position="43"/>
        <end position="53"/>
    </location>
</feature>
<proteinExistence type="predicted"/>
<dbReference type="Proteomes" id="UP001190700">
    <property type="component" value="Unassembled WGS sequence"/>
</dbReference>
<dbReference type="AlphaFoldDB" id="A0AAE0GH28"/>
<protein>
    <submittedName>
        <fullName evidence="2">Uncharacterized protein</fullName>
    </submittedName>
</protein>
<dbReference type="EMBL" id="LGRX02005803">
    <property type="protein sequence ID" value="KAK3277887.1"/>
    <property type="molecule type" value="Genomic_DNA"/>
</dbReference>
<accession>A0AAE0GH28</accession>
<comment type="caution">
    <text evidence="2">The sequence shown here is derived from an EMBL/GenBank/DDBJ whole genome shotgun (WGS) entry which is preliminary data.</text>
</comment>
<feature type="compositionally biased region" description="Pro residues" evidence="1">
    <location>
        <begin position="32"/>
        <end position="42"/>
    </location>
</feature>